<feature type="region of interest" description="Disordered" evidence="5">
    <location>
        <begin position="360"/>
        <end position="379"/>
    </location>
</feature>
<evidence type="ECO:0000259" key="6">
    <source>
        <dbReference type="Pfam" id="PF25455"/>
    </source>
</evidence>
<organism evidence="7 8">
    <name type="scientific">Ogataea parapolymorpha (strain ATCC 26012 / BCRC 20466 / JCM 22074 / NRRL Y-7560 / DL-1)</name>
    <name type="common">Yeast</name>
    <name type="synonym">Hansenula polymorpha</name>
    <dbReference type="NCBI Taxonomy" id="871575"/>
    <lineage>
        <taxon>Eukaryota</taxon>
        <taxon>Fungi</taxon>
        <taxon>Dikarya</taxon>
        <taxon>Ascomycota</taxon>
        <taxon>Saccharomycotina</taxon>
        <taxon>Pichiomycetes</taxon>
        <taxon>Pichiales</taxon>
        <taxon>Pichiaceae</taxon>
        <taxon>Ogataea</taxon>
    </lineage>
</organism>
<name>W1Q9E4_OGAPD</name>
<keyword evidence="8" id="KW-1185">Reference proteome</keyword>
<dbReference type="PANTHER" id="PTHR22602">
    <property type="entry name" value="TRANSFERASE CAF17, MITOCHONDRIAL-RELATED"/>
    <property type="match status" value="1"/>
</dbReference>
<dbReference type="GO" id="GO:0016740">
    <property type="term" value="F:transferase activity"/>
    <property type="evidence" value="ECO:0007669"/>
    <property type="project" value="UniProtKB-KW"/>
</dbReference>
<dbReference type="EC" id="2.1.-.-" evidence="7"/>
<dbReference type="InterPro" id="IPR017703">
    <property type="entry name" value="YgfZ/GCV_T_CS"/>
</dbReference>
<comment type="similarity">
    <text evidence="4">Belongs to the GcvT family. CAF17/IBA57 subfamily.</text>
</comment>
<keyword evidence="3" id="KW-0496">Mitochondrion</keyword>
<reference evidence="7 8" key="1">
    <citation type="journal article" date="2013" name="BMC Genomics">
        <title>Genome sequence and analysis of methylotrophic yeast Hansenula polymorpha DL1.</title>
        <authorList>
            <person name="Ravin N.V."/>
            <person name="Eldarov M.A."/>
            <person name="Kadnikov V.V."/>
            <person name="Beletsky A.V."/>
            <person name="Schneider J."/>
            <person name="Mardanova E.S."/>
            <person name="Smekalova E.M."/>
            <person name="Zvereva M.I."/>
            <person name="Dontsova O.A."/>
            <person name="Mardanov A.V."/>
            <person name="Skryabin K.G."/>
        </authorList>
    </citation>
    <scope>NUCLEOTIDE SEQUENCE [LARGE SCALE GENOMIC DNA]</scope>
    <source>
        <strain evidence="8">ATCC 26012 / BCRC 20466 / JCM 22074 / NRRL Y-7560 / DL-1</strain>
    </source>
</reference>
<evidence type="ECO:0000256" key="1">
    <source>
        <dbReference type="ARBA" id="ARBA00004305"/>
    </source>
</evidence>
<dbReference type="HOGENOM" id="CLU_007884_7_3_1"/>
<evidence type="ECO:0000256" key="3">
    <source>
        <dbReference type="ARBA" id="ARBA00023128"/>
    </source>
</evidence>
<feature type="compositionally biased region" description="Polar residues" evidence="5">
    <location>
        <begin position="360"/>
        <end position="375"/>
    </location>
</feature>
<dbReference type="eggNOG" id="KOG2929">
    <property type="taxonomic scope" value="Eukaryota"/>
</dbReference>
<evidence type="ECO:0000256" key="5">
    <source>
        <dbReference type="SAM" id="MobiDB-lite"/>
    </source>
</evidence>
<protein>
    <submittedName>
        <fullName evidence="7">Transferase CAF17, mitochondrial</fullName>
        <ecNumber evidence="7">2.1.-.-</ecNumber>
    </submittedName>
</protein>
<comment type="caution">
    <text evidence="7">The sequence shown here is derived from an EMBL/GenBank/DDBJ whole genome shotgun (WGS) entry which is preliminary data.</text>
</comment>
<proteinExistence type="inferred from homology"/>
<dbReference type="Gene3D" id="3.30.1360.120">
    <property type="entry name" value="Probable tRNA modification gtpase trme, domain 1"/>
    <property type="match status" value="1"/>
</dbReference>
<keyword evidence="2" id="KW-0809">Transit peptide</keyword>
<dbReference type="GeneID" id="25771014"/>
<dbReference type="Gene3D" id="2.40.30.160">
    <property type="match status" value="1"/>
</dbReference>
<sequence>MRRFSTFLSLRAIPPRGLVKLNRKLLEIKGPDSAKFLNGLLTTKMLPTFEKKNLTTISASDLQALENSKMLGLTDEQMQTENWGILHEDETYDPDVPERLGIRRDGRYSMLLNSKGRVLSDLFVYPTPYTPNNGPKYLLEMAPKNFGQIQMMLKLHKLRAKIDISVANYNSWFYYDHSEEFDEFYDLLQSEYLNNRNSKSVEAASTWSKYLQDRLVNEEILTEADASQLQGFAIDDRAPCFGLKFVLPPESQLQNLEDIKVGHEVYDTLRTLVGISEISDFKSETLPFENNLDYMNGINYNKGCYVGQELTIRTFHSGVIRKRVMPIQLFRVGEPVSEELKLADEDLGLGQYTDLQLINTSKKNQDAEPQSSNPFGSKMRRDKKVGEIIRVQNNIGLAVVYVAEISRDNAPGNNEFPIVSRSSSEVAGKFIAKVHIPEWWPLEELEEEEEEEEKEHDD</sequence>
<dbReference type="GO" id="GO:0005759">
    <property type="term" value="C:mitochondrial matrix"/>
    <property type="evidence" value="ECO:0007669"/>
    <property type="project" value="UniProtKB-SubCell"/>
</dbReference>
<dbReference type="PANTHER" id="PTHR22602:SF0">
    <property type="entry name" value="TRANSFERASE CAF17, MITOCHONDRIAL-RELATED"/>
    <property type="match status" value="1"/>
</dbReference>
<dbReference type="KEGG" id="opa:HPODL_01554"/>
<feature type="domain" description="CAF17 C-terminal" evidence="6">
    <location>
        <begin position="321"/>
        <end position="441"/>
    </location>
</feature>
<dbReference type="STRING" id="871575.W1Q9E4"/>
<dbReference type="InterPro" id="IPR057460">
    <property type="entry name" value="CAF17_C"/>
</dbReference>
<dbReference type="SUPFAM" id="SSF103025">
    <property type="entry name" value="Folate-binding domain"/>
    <property type="match status" value="1"/>
</dbReference>
<dbReference type="Proteomes" id="UP000008673">
    <property type="component" value="Unassembled WGS sequence"/>
</dbReference>
<dbReference type="GO" id="GO:0016226">
    <property type="term" value="P:iron-sulfur cluster assembly"/>
    <property type="evidence" value="ECO:0007669"/>
    <property type="project" value="TreeGrafter"/>
</dbReference>
<comment type="subcellular location">
    <subcellularLocation>
        <location evidence="1">Mitochondrion matrix</location>
    </subcellularLocation>
</comment>
<dbReference type="EMBL" id="AEOI02000009">
    <property type="protein sequence ID" value="ESW97455.1"/>
    <property type="molecule type" value="Genomic_DNA"/>
</dbReference>
<keyword evidence="7" id="KW-0808">Transferase</keyword>
<dbReference type="NCBIfam" id="TIGR03317">
    <property type="entry name" value="ygfZ_signature"/>
    <property type="match status" value="1"/>
</dbReference>
<evidence type="ECO:0000313" key="7">
    <source>
        <dbReference type="EMBL" id="ESW97455.1"/>
    </source>
</evidence>
<evidence type="ECO:0000313" key="8">
    <source>
        <dbReference type="Proteomes" id="UP000008673"/>
    </source>
</evidence>
<accession>W1Q9E4</accession>
<dbReference type="InterPro" id="IPR027266">
    <property type="entry name" value="TrmE/GcvT-like"/>
</dbReference>
<dbReference type="RefSeq" id="XP_013933540.1">
    <property type="nucleotide sequence ID" value="XM_014078065.1"/>
</dbReference>
<dbReference type="OMA" id="PFECNLD"/>
<dbReference type="OrthoDB" id="191995at2759"/>
<dbReference type="InterPro" id="IPR045179">
    <property type="entry name" value="YgfZ/GcvT"/>
</dbReference>
<evidence type="ECO:0000256" key="2">
    <source>
        <dbReference type="ARBA" id="ARBA00022946"/>
    </source>
</evidence>
<dbReference type="Pfam" id="PF25455">
    <property type="entry name" value="Beta-barrel_CAF17_C"/>
    <property type="match status" value="1"/>
</dbReference>
<evidence type="ECO:0000256" key="4">
    <source>
        <dbReference type="ARBA" id="ARBA00093447"/>
    </source>
</evidence>
<dbReference type="AlphaFoldDB" id="W1Q9E4"/>
<gene>
    <name evidence="7" type="ORF">HPODL_01554</name>
</gene>